<dbReference type="SMART" id="SM00175">
    <property type="entry name" value="RAB"/>
    <property type="match status" value="1"/>
</dbReference>
<keyword evidence="4" id="KW-1185">Reference proteome</keyword>
<dbReference type="EMBL" id="CAXDID020000080">
    <property type="protein sequence ID" value="CAL6018405.1"/>
    <property type="molecule type" value="Genomic_DNA"/>
</dbReference>
<dbReference type="SMART" id="SM00173">
    <property type="entry name" value="RAS"/>
    <property type="match status" value="1"/>
</dbReference>
<dbReference type="PANTHER" id="PTHR47977">
    <property type="entry name" value="RAS-RELATED PROTEIN RAB"/>
    <property type="match status" value="1"/>
</dbReference>
<dbReference type="NCBIfam" id="TIGR00231">
    <property type="entry name" value="small_GTP"/>
    <property type="match status" value="1"/>
</dbReference>
<dbReference type="Proteomes" id="UP001642409">
    <property type="component" value="Unassembled WGS sequence"/>
</dbReference>
<evidence type="ECO:0000256" key="2">
    <source>
        <dbReference type="ARBA" id="ARBA00023134"/>
    </source>
</evidence>
<keyword evidence="1" id="KW-0547">Nucleotide-binding</keyword>
<dbReference type="SMART" id="SM00174">
    <property type="entry name" value="RHO"/>
    <property type="match status" value="1"/>
</dbReference>
<proteinExistence type="predicted"/>
<reference evidence="3 4" key="1">
    <citation type="submission" date="2024-07" db="EMBL/GenBank/DDBJ databases">
        <authorList>
            <person name="Akdeniz Z."/>
        </authorList>
    </citation>
    <scope>NUCLEOTIDE SEQUENCE [LARGE SCALE GENOMIC DNA]</scope>
</reference>
<dbReference type="InterPro" id="IPR005225">
    <property type="entry name" value="Small_GTP-bd"/>
</dbReference>
<dbReference type="SUPFAM" id="SSF52540">
    <property type="entry name" value="P-loop containing nucleoside triphosphate hydrolases"/>
    <property type="match status" value="1"/>
</dbReference>
<sequence>MTTHETQRLIKTKFQISVTLIGSMSVGKSTLIQKLVYDQFCEQKSTINPSCSKLILNGIQVRLWDTAGQEQFRSFTIKSINKSNVIFIVCDSTDEQSIKELYEWFDICDQNKVGNQSRVIIATKTDLPQNSKLNELIFKIGEEHDCKVIFCSSKNGQGISDITDLLEQVEIVENLSQIEYVEEEEEIKVTKKGCCQ</sequence>
<protein>
    <submittedName>
        <fullName evidence="3">Rab_family GTPase</fullName>
    </submittedName>
</protein>
<evidence type="ECO:0000313" key="3">
    <source>
        <dbReference type="EMBL" id="CAL6018405.1"/>
    </source>
</evidence>
<dbReference type="Pfam" id="PF00071">
    <property type="entry name" value="Ras"/>
    <property type="match status" value="1"/>
</dbReference>
<evidence type="ECO:0000256" key="1">
    <source>
        <dbReference type="ARBA" id="ARBA00022741"/>
    </source>
</evidence>
<accession>A0ABP1IKX0</accession>
<evidence type="ECO:0000313" key="4">
    <source>
        <dbReference type="Proteomes" id="UP001642409"/>
    </source>
</evidence>
<dbReference type="PROSITE" id="PS51419">
    <property type="entry name" value="RAB"/>
    <property type="match status" value="1"/>
</dbReference>
<dbReference type="Gene3D" id="3.40.50.300">
    <property type="entry name" value="P-loop containing nucleotide triphosphate hydrolases"/>
    <property type="match status" value="1"/>
</dbReference>
<dbReference type="InterPro" id="IPR050227">
    <property type="entry name" value="Rab"/>
</dbReference>
<comment type="caution">
    <text evidence="3">The sequence shown here is derived from an EMBL/GenBank/DDBJ whole genome shotgun (WGS) entry which is preliminary data.</text>
</comment>
<dbReference type="InterPro" id="IPR027417">
    <property type="entry name" value="P-loop_NTPase"/>
</dbReference>
<dbReference type="CDD" id="cd00154">
    <property type="entry name" value="Rab"/>
    <property type="match status" value="1"/>
</dbReference>
<organism evidence="3 4">
    <name type="scientific">Hexamita inflata</name>
    <dbReference type="NCBI Taxonomy" id="28002"/>
    <lineage>
        <taxon>Eukaryota</taxon>
        <taxon>Metamonada</taxon>
        <taxon>Diplomonadida</taxon>
        <taxon>Hexamitidae</taxon>
        <taxon>Hexamitinae</taxon>
        <taxon>Hexamita</taxon>
    </lineage>
</organism>
<dbReference type="PRINTS" id="PR00449">
    <property type="entry name" value="RASTRNSFRMNG"/>
</dbReference>
<name>A0ABP1IKX0_9EUKA</name>
<dbReference type="InterPro" id="IPR001806">
    <property type="entry name" value="Small_GTPase"/>
</dbReference>
<gene>
    <name evidence="3" type="ORF">HINF_LOCUS26454</name>
</gene>
<keyword evidence="2" id="KW-0342">GTP-binding</keyword>